<evidence type="ECO:0000313" key="3">
    <source>
        <dbReference type="Proteomes" id="UP000486351"/>
    </source>
</evidence>
<name>A0A6G0SGA5_9STRA</name>
<evidence type="ECO:0000313" key="2">
    <source>
        <dbReference type="EMBL" id="KAE9358314.1"/>
    </source>
</evidence>
<protein>
    <submittedName>
        <fullName evidence="2">Uncharacterized protein</fullName>
    </submittedName>
</protein>
<feature type="compositionally biased region" description="Polar residues" evidence="1">
    <location>
        <begin position="34"/>
        <end position="67"/>
    </location>
</feature>
<sequence>MAMMSVSSEFPTTTSFSGELSPTTSFDLVPPPATSFSGSRSNSQLLPTTSVSEGFSSRGKSPQQRTV</sequence>
<accession>A0A6G0SGA5</accession>
<dbReference type="EMBL" id="QXFY01000078">
    <property type="protein sequence ID" value="KAE9358314.1"/>
    <property type="molecule type" value="Genomic_DNA"/>
</dbReference>
<organism evidence="2 3">
    <name type="scientific">Phytophthora fragariae</name>
    <dbReference type="NCBI Taxonomy" id="53985"/>
    <lineage>
        <taxon>Eukaryota</taxon>
        <taxon>Sar</taxon>
        <taxon>Stramenopiles</taxon>
        <taxon>Oomycota</taxon>
        <taxon>Peronosporomycetes</taxon>
        <taxon>Peronosporales</taxon>
        <taxon>Peronosporaceae</taxon>
        <taxon>Phytophthora</taxon>
    </lineage>
</organism>
<feature type="compositionally biased region" description="Polar residues" evidence="1">
    <location>
        <begin position="1"/>
        <end position="26"/>
    </location>
</feature>
<gene>
    <name evidence="2" type="ORF">PF008_g2744</name>
</gene>
<feature type="region of interest" description="Disordered" evidence="1">
    <location>
        <begin position="1"/>
        <end position="67"/>
    </location>
</feature>
<proteinExistence type="predicted"/>
<evidence type="ECO:0000256" key="1">
    <source>
        <dbReference type="SAM" id="MobiDB-lite"/>
    </source>
</evidence>
<reference evidence="2 3" key="1">
    <citation type="submission" date="2018-09" db="EMBL/GenBank/DDBJ databases">
        <title>Genomic investigation of the strawberry pathogen Phytophthora fragariae indicates pathogenicity is determined by transcriptional variation in three key races.</title>
        <authorList>
            <person name="Adams T.M."/>
            <person name="Armitage A.D."/>
            <person name="Sobczyk M.K."/>
            <person name="Bates H.J."/>
            <person name="Dunwell J.M."/>
            <person name="Nellist C.F."/>
            <person name="Harrison R.J."/>
        </authorList>
    </citation>
    <scope>NUCLEOTIDE SEQUENCE [LARGE SCALE GENOMIC DNA]</scope>
    <source>
        <strain evidence="2 3">NOV-77</strain>
    </source>
</reference>
<dbReference type="AlphaFoldDB" id="A0A6G0SGA5"/>
<dbReference type="Proteomes" id="UP000486351">
    <property type="component" value="Unassembled WGS sequence"/>
</dbReference>
<comment type="caution">
    <text evidence="2">The sequence shown here is derived from an EMBL/GenBank/DDBJ whole genome shotgun (WGS) entry which is preliminary data.</text>
</comment>